<dbReference type="KEGG" id="mpur:MARPU_10740"/>
<dbReference type="HOGENOM" id="CLU_3404302_0_0_6"/>
<sequence length="30" mass="3466">MARGDRTELRSPPRLHIIKIQAARFGAQEF</sequence>
<protein>
    <submittedName>
        <fullName evidence="1">Uncharacterized protein</fullName>
    </submittedName>
</protein>
<reference evidence="1 2" key="1">
    <citation type="submission" date="2013-12" db="EMBL/GenBank/DDBJ databases">
        <authorList>
            <consortium name="DOE Joint Genome Institute"/>
            <person name="Bryant D.A."/>
            <person name="Huntemann M."/>
            <person name="Han J."/>
            <person name="Chen A."/>
            <person name="Kyrpides N."/>
            <person name="Mavromatis K."/>
            <person name="Markowitz V."/>
            <person name="Palaniappan K."/>
            <person name="Ivanova N."/>
            <person name="Schaumberg A."/>
            <person name="Pati A."/>
            <person name="Liolios K."/>
            <person name="Nordberg H.P."/>
            <person name="Cantor M.N."/>
            <person name="Hua S.X."/>
            <person name="Woyke T."/>
        </authorList>
    </citation>
    <scope>NUCLEOTIDE SEQUENCE [LARGE SCALE GENOMIC DNA]</scope>
    <source>
        <strain evidence="1 2">984</strain>
    </source>
</reference>
<evidence type="ECO:0000313" key="1">
    <source>
        <dbReference type="EMBL" id="AHF05540.1"/>
    </source>
</evidence>
<keyword evidence="2" id="KW-1185">Reference proteome</keyword>
<gene>
    <name evidence="1" type="ORF">MARPU_10740</name>
</gene>
<dbReference type="STRING" id="765910.MARPU_10740"/>
<name>W0E3U7_MARPU</name>
<organism evidence="1 2">
    <name type="scientific">Marichromatium purpuratum 984</name>
    <dbReference type="NCBI Taxonomy" id="765910"/>
    <lineage>
        <taxon>Bacteria</taxon>
        <taxon>Pseudomonadati</taxon>
        <taxon>Pseudomonadota</taxon>
        <taxon>Gammaproteobacteria</taxon>
        <taxon>Chromatiales</taxon>
        <taxon>Chromatiaceae</taxon>
        <taxon>Marichromatium</taxon>
    </lineage>
</organism>
<evidence type="ECO:0000313" key="2">
    <source>
        <dbReference type="Proteomes" id="UP000005275"/>
    </source>
</evidence>
<dbReference type="Proteomes" id="UP000005275">
    <property type="component" value="Chromosome"/>
</dbReference>
<dbReference type="EMBL" id="CP007031">
    <property type="protein sequence ID" value="AHF05540.1"/>
    <property type="molecule type" value="Genomic_DNA"/>
</dbReference>
<proteinExistence type="predicted"/>
<dbReference type="AlphaFoldDB" id="W0E3U7"/>
<accession>W0E3U7</accession>